<proteinExistence type="predicted"/>
<dbReference type="RefSeq" id="WP_138949998.1">
    <property type="nucleotide sequence ID" value="NZ_CP040749.1"/>
</dbReference>
<keyword evidence="1" id="KW-0808">Transferase</keyword>
<name>A0A5B7TV32_9FLAO</name>
<evidence type="ECO:0000313" key="1">
    <source>
        <dbReference type="EMBL" id="QCX39133.1"/>
    </source>
</evidence>
<dbReference type="Pfam" id="PF13692">
    <property type="entry name" value="Glyco_trans_1_4"/>
    <property type="match status" value="1"/>
</dbReference>
<dbReference type="EMBL" id="CP040749">
    <property type="protein sequence ID" value="QCX39133.1"/>
    <property type="molecule type" value="Genomic_DNA"/>
</dbReference>
<accession>A0A5B7TV32</accession>
<dbReference type="GO" id="GO:0016740">
    <property type="term" value="F:transferase activity"/>
    <property type="evidence" value="ECO:0007669"/>
    <property type="project" value="UniProtKB-KW"/>
</dbReference>
<gene>
    <name evidence="1" type="ORF">FF125_12055</name>
</gene>
<evidence type="ECO:0000313" key="2">
    <source>
        <dbReference type="Proteomes" id="UP000306229"/>
    </source>
</evidence>
<dbReference type="PANTHER" id="PTHR12526">
    <property type="entry name" value="GLYCOSYLTRANSFERASE"/>
    <property type="match status" value="1"/>
</dbReference>
<dbReference type="KEGG" id="fbe:FF125_12055"/>
<dbReference type="AlphaFoldDB" id="A0A5B7TV32"/>
<dbReference type="OrthoDB" id="9768685at2"/>
<organism evidence="1 2">
    <name type="scientific">Aureibaculum algae</name>
    <dbReference type="NCBI Taxonomy" id="2584122"/>
    <lineage>
        <taxon>Bacteria</taxon>
        <taxon>Pseudomonadati</taxon>
        <taxon>Bacteroidota</taxon>
        <taxon>Flavobacteriia</taxon>
        <taxon>Flavobacteriales</taxon>
        <taxon>Flavobacteriaceae</taxon>
        <taxon>Aureibaculum</taxon>
    </lineage>
</organism>
<keyword evidence="2" id="KW-1185">Reference proteome</keyword>
<dbReference type="Gene3D" id="3.40.50.2000">
    <property type="entry name" value="Glycogen Phosphorylase B"/>
    <property type="match status" value="2"/>
</dbReference>
<dbReference type="SUPFAM" id="SSF53756">
    <property type="entry name" value="UDP-Glycosyltransferase/glycogen phosphorylase"/>
    <property type="match status" value="1"/>
</dbReference>
<dbReference type="Proteomes" id="UP000306229">
    <property type="component" value="Chromosome"/>
</dbReference>
<protein>
    <submittedName>
        <fullName evidence="1">Glycosyltransferase</fullName>
    </submittedName>
</protein>
<dbReference type="PANTHER" id="PTHR12526:SF637">
    <property type="entry name" value="GLYCOSYLTRANSFERASE EPSF-RELATED"/>
    <property type="match status" value="1"/>
</dbReference>
<reference evidence="1 2" key="1">
    <citation type="submission" date="2019-05" db="EMBL/GenBank/DDBJ databases">
        <title>Algicella ahnfeltiae gen. nov., sp. nov., a novel marine bacterium of the family Flavobacteriaceae isolated from a red alga.</title>
        <authorList>
            <person name="Nedashkovskaya O.I."/>
            <person name="Kukhlevskiy A.D."/>
            <person name="Kim S.-G."/>
            <person name="Zhukova N.V."/>
            <person name="Mikhailov V.V."/>
        </authorList>
    </citation>
    <scope>NUCLEOTIDE SEQUENCE [LARGE SCALE GENOMIC DNA]</scope>
    <source>
        <strain evidence="1 2">10Alg115</strain>
    </source>
</reference>
<sequence>MNILILTSNNPYKNSGIIAYNLYKSLKEKEHLVTIIVAEHEKHIEEDIISINSSLDILIHKIKRKSRKIIKSIFSFKKKGIKLNNIYAINDYDNSKQNYSTKSILRKLKTKPDAILYLFPNKFLNLENLYELNKATGAPIYWYLMDPAALTGGCHYFWDCNRYITGCGKCPGMYSNDVNDQSALNIEFKKKYIDKTDIHLLAGTERLLKQSKESLLFKSKPVHKLMLPVDDKVFKPLINNNNVRSQFDIPNGIKVLFFGSTFIEEIRKGMSYLVKALKFVQEQNKDLELILLIAGNNIDSIKAELPFEYRYVNMLKNNEELASAFQAADFYICPSIEDAGPFMINQSVMSGTPVISFEMGIANDLVIPNRTGFLAELKNTNDLGNKIIEAMSLNDKELLEMSTNCRNLGLELLSQSVFVANVEKIFINKQ</sequence>